<sequence length="167" mass="17342">MADGSTRPFPFAMMDLPILPPAPAWFITHDVHDRLTTRFTKAVAVGFAAVVLGSFGCSGAPVVAETPRCPDSVHATVSRAKPTVTLSYTEPTVNAAGTPLQGLTKTTIYYDAGTGRVPAKEVPATGPSGGGRVSETITVPLADGQETVVRICVTATDRQGNESAMTP</sequence>
<reference evidence="1 2" key="1">
    <citation type="journal article" date="2015" name="Proc. Natl. Acad. Sci. U.S.A.">
        <title>Expanded metabolic versatility of ubiquitous nitrite-oxidizing bacteria from the genus Nitrospira.</title>
        <authorList>
            <person name="Koch H."/>
            <person name="Lucker S."/>
            <person name="Albertsen M."/>
            <person name="Kitzinger K."/>
            <person name="Herbold C."/>
            <person name="Spieck E."/>
            <person name="Nielsen P.H."/>
            <person name="Wagner M."/>
            <person name="Daims H."/>
        </authorList>
    </citation>
    <scope>NUCLEOTIDE SEQUENCE [LARGE SCALE GENOMIC DNA]</scope>
    <source>
        <strain evidence="1 2">NSP M-1</strain>
    </source>
</reference>
<dbReference type="STRING" id="42253.NITMOv2_4307"/>
<dbReference type="PATRIC" id="fig|42253.5.peg.4251"/>
<dbReference type="Proteomes" id="UP000069205">
    <property type="component" value="Chromosome"/>
</dbReference>
<dbReference type="KEGG" id="nmv:NITMOv2_4307"/>
<evidence type="ECO:0000313" key="2">
    <source>
        <dbReference type="Proteomes" id="UP000069205"/>
    </source>
</evidence>
<name>A0A0K2GI88_NITMO</name>
<dbReference type="AlphaFoldDB" id="A0A0K2GI88"/>
<proteinExistence type="predicted"/>
<keyword evidence="2" id="KW-1185">Reference proteome</keyword>
<evidence type="ECO:0000313" key="1">
    <source>
        <dbReference type="EMBL" id="ALA60683.1"/>
    </source>
</evidence>
<gene>
    <name evidence="1" type="ORF">NITMOv2_4307</name>
</gene>
<accession>A0A0K2GI88</accession>
<organism evidence="1 2">
    <name type="scientific">Nitrospira moscoviensis</name>
    <dbReference type="NCBI Taxonomy" id="42253"/>
    <lineage>
        <taxon>Bacteria</taxon>
        <taxon>Pseudomonadati</taxon>
        <taxon>Nitrospirota</taxon>
        <taxon>Nitrospiria</taxon>
        <taxon>Nitrospirales</taxon>
        <taxon>Nitrospiraceae</taxon>
        <taxon>Nitrospira</taxon>
    </lineage>
</organism>
<protein>
    <submittedName>
        <fullName evidence="1">Uncharacterized protein</fullName>
    </submittedName>
</protein>
<dbReference type="EMBL" id="CP011801">
    <property type="protein sequence ID" value="ALA60683.1"/>
    <property type="molecule type" value="Genomic_DNA"/>
</dbReference>